<dbReference type="InterPro" id="IPR036259">
    <property type="entry name" value="MFS_trans_sf"/>
</dbReference>
<comment type="subcellular location">
    <subcellularLocation>
        <location evidence="1">Membrane</location>
        <topology evidence="1">Multi-pass membrane protein</topology>
    </subcellularLocation>
</comment>
<dbReference type="Pfam" id="PF07690">
    <property type="entry name" value="MFS_1"/>
    <property type="match status" value="1"/>
</dbReference>
<sequence>MRIPPQFRVYIAFFLFAMSTGAMFSRLPDLQAHLSVNKAELGMTLIGMAIGSLISLTFSSPLIVKLGTRTTLAISLLGVMALLSTIPLLPNAPSVFATLFVMGLLAGALEICLNVEIGRIEAEIGFGIMNRAHGCWSLGFFVTAITASLVRQAEISMQMHMHALLGVMFVIGAVTVGGMKNAPHLPHVGAAQDQPHFALPTLGLLPLCIIGTSAFLIEGAGIDWSTIYMNEVFEVSPFISGSGLTLFAFFMALARLTIDPVVDRHGARLVGRVLLTVAAFGIALAWVAPHPYVALLGFALMGAGCSAVYPMAVTAAAQRTDRPAVVNVAAIAQMAFVVFFLGPPLLGFVAETFGIRNAYLVCLPLVLGSILASSALPVRVIKAGREAAA</sequence>
<protein>
    <submittedName>
        <fullName evidence="6">MFS transporter</fullName>
    </submittedName>
</protein>
<feature type="transmembrane region" description="Helical" evidence="5">
    <location>
        <begin position="45"/>
        <end position="64"/>
    </location>
</feature>
<evidence type="ECO:0000313" key="7">
    <source>
        <dbReference type="Proteomes" id="UP000247536"/>
    </source>
</evidence>
<name>A0ABX5NVC4_9HYPH</name>
<reference evidence="6 7" key="1">
    <citation type="submission" date="2018-06" db="EMBL/GenBank/DDBJ databases">
        <title>Rhizobium wuzhouense sp. nov., isolated from roots of Oryza officinalis.</title>
        <authorList>
            <person name="Yuan T."/>
        </authorList>
    </citation>
    <scope>NUCLEOTIDE SEQUENCE [LARGE SCALE GENOMIC DNA]</scope>
    <source>
        <strain evidence="6 7">W44</strain>
    </source>
</reference>
<feature type="transmembrane region" description="Helical" evidence="5">
    <location>
        <begin position="7"/>
        <end position="25"/>
    </location>
</feature>
<accession>A0ABX5NVC4</accession>
<dbReference type="EMBL" id="QJRY01000001">
    <property type="protein sequence ID" value="PYB77132.1"/>
    <property type="molecule type" value="Genomic_DNA"/>
</dbReference>
<feature type="transmembrane region" description="Helical" evidence="5">
    <location>
        <begin position="71"/>
        <end position="89"/>
    </location>
</feature>
<dbReference type="InterPro" id="IPR011701">
    <property type="entry name" value="MFS"/>
</dbReference>
<dbReference type="SUPFAM" id="SSF103473">
    <property type="entry name" value="MFS general substrate transporter"/>
    <property type="match status" value="1"/>
</dbReference>
<keyword evidence="3 5" id="KW-1133">Transmembrane helix</keyword>
<evidence type="ECO:0000256" key="4">
    <source>
        <dbReference type="ARBA" id="ARBA00023136"/>
    </source>
</evidence>
<evidence type="ECO:0000256" key="3">
    <source>
        <dbReference type="ARBA" id="ARBA00022989"/>
    </source>
</evidence>
<evidence type="ECO:0000256" key="1">
    <source>
        <dbReference type="ARBA" id="ARBA00004141"/>
    </source>
</evidence>
<dbReference type="Gene3D" id="1.20.1250.20">
    <property type="entry name" value="MFS general substrate transporter like domains"/>
    <property type="match status" value="1"/>
</dbReference>
<dbReference type="RefSeq" id="WP_110789566.1">
    <property type="nucleotide sequence ID" value="NZ_QJRY01000001.1"/>
</dbReference>
<organism evidence="6 7">
    <name type="scientific">Rhizobium wuzhouense</name>
    <dbReference type="NCBI Taxonomy" id="1986026"/>
    <lineage>
        <taxon>Bacteria</taxon>
        <taxon>Pseudomonadati</taxon>
        <taxon>Pseudomonadota</taxon>
        <taxon>Alphaproteobacteria</taxon>
        <taxon>Hyphomicrobiales</taxon>
        <taxon>Rhizobiaceae</taxon>
        <taxon>Rhizobium/Agrobacterium group</taxon>
        <taxon>Rhizobium</taxon>
    </lineage>
</organism>
<evidence type="ECO:0000256" key="2">
    <source>
        <dbReference type="ARBA" id="ARBA00022692"/>
    </source>
</evidence>
<feature type="transmembrane region" description="Helical" evidence="5">
    <location>
        <begin position="293"/>
        <end position="312"/>
    </location>
</feature>
<feature type="transmembrane region" description="Helical" evidence="5">
    <location>
        <begin position="159"/>
        <end position="176"/>
    </location>
</feature>
<feature type="transmembrane region" description="Helical" evidence="5">
    <location>
        <begin position="134"/>
        <end position="153"/>
    </location>
</feature>
<proteinExistence type="predicted"/>
<comment type="caution">
    <text evidence="6">The sequence shown here is derived from an EMBL/GenBank/DDBJ whole genome shotgun (WGS) entry which is preliminary data.</text>
</comment>
<keyword evidence="2 5" id="KW-0812">Transmembrane</keyword>
<gene>
    <name evidence="6" type="ORF">DMY87_01800</name>
</gene>
<feature type="transmembrane region" description="Helical" evidence="5">
    <location>
        <begin position="269"/>
        <end position="287"/>
    </location>
</feature>
<feature type="transmembrane region" description="Helical" evidence="5">
    <location>
        <begin position="324"/>
        <end position="346"/>
    </location>
</feature>
<dbReference type="CDD" id="cd17393">
    <property type="entry name" value="MFS_MosC_like"/>
    <property type="match status" value="1"/>
</dbReference>
<evidence type="ECO:0000256" key="5">
    <source>
        <dbReference type="SAM" id="Phobius"/>
    </source>
</evidence>
<feature type="transmembrane region" description="Helical" evidence="5">
    <location>
        <begin position="358"/>
        <end position="378"/>
    </location>
</feature>
<evidence type="ECO:0000313" key="6">
    <source>
        <dbReference type="EMBL" id="PYB77132.1"/>
    </source>
</evidence>
<dbReference type="PANTHER" id="PTHR23514">
    <property type="entry name" value="BYPASS OF STOP CODON PROTEIN 6"/>
    <property type="match status" value="1"/>
</dbReference>
<dbReference type="PANTHER" id="PTHR23514:SF13">
    <property type="entry name" value="INNER MEMBRANE PROTEIN YBJJ"/>
    <property type="match status" value="1"/>
</dbReference>
<keyword evidence="7" id="KW-1185">Reference proteome</keyword>
<keyword evidence="4 5" id="KW-0472">Membrane</keyword>
<feature type="transmembrane region" description="Helical" evidence="5">
    <location>
        <begin position="95"/>
        <end position="113"/>
    </location>
</feature>
<feature type="transmembrane region" description="Helical" evidence="5">
    <location>
        <begin position="237"/>
        <end position="257"/>
    </location>
</feature>
<feature type="transmembrane region" description="Helical" evidence="5">
    <location>
        <begin position="197"/>
        <end position="217"/>
    </location>
</feature>
<dbReference type="Gene3D" id="1.20.1720.10">
    <property type="entry name" value="Multidrug resistance protein D"/>
    <property type="match status" value="1"/>
</dbReference>
<dbReference type="Proteomes" id="UP000247536">
    <property type="component" value="Unassembled WGS sequence"/>
</dbReference>
<dbReference type="InterPro" id="IPR051788">
    <property type="entry name" value="MFS_Transporter"/>
</dbReference>